<comment type="caution">
    <text evidence="1">The sequence shown here is derived from an EMBL/GenBank/DDBJ whole genome shotgun (WGS) entry which is preliminary data.</text>
</comment>
<reference evidence="1" key="1">
    <citation type="journal article" date="2021" name="Proc. Natl. Acad. Sci. U.S.A.">
        <title>Three genomes in the algal genus Volvox reveal the fate of a haploid sex-determining region after a transition to homothallism.</title>
        <authorList>
            <person name="Yamamoto K."/>
            <person name="Hamaji T."/>
            <person name="Kawai-Toyooka H."/>
            <person name="Matsuzaki R."/>
            <person name="Takahashi F."/>
            <person name="Nishimura Y."/>
            <person name="Kawachi M."/>
            <person name="Noguchi H."/>
            <person name="Minakuchi Y."/>
            <person name="Umen J.G."/>
            <person name="Toyoda A."/>
            <person name="Nozaki H."/>
        </authorList>
    </citation>
    <scope>NUCLEOTIDE SEQUENCE</scope>
    <source>
        <strain evidence="1">NIES-3786</strain>
    </source>
</reference>
<evidence type="ECO:0000313" key="2">
    <source>
        <dbReference type="Proteomes" id="UP000747110"/>
    </source>
</evidence>
<dbReference type="EMBL" id="BNCP01000021">
    <property type="protein sequence ID" value="GIL81281.1"/>
    <property type="molecule type" value="Genomic_DNA"/>
</dbReference>
<proteinExistence type="predicted"/>
<dbReference type="AlphaFoldDB" id="A0A8J4CM82"/>
<sequence length="138" mass="14615">TADANQPVLFVQTLLLATQFLQSVPKHTLTCANWLICLSSTAFCLACASLTALACASFSLRNSATSRVSISAHSLPATLARRSMAAAHTGICSAVGTNTERTSPGAVSWDVRFRASSAARFWRAVARCEAAIMVRPRA</sequence>
<dbReference type="Proteomes" id="UP000747110">
    <property type="component" value="Unassembled WGS sequence"/>
</dbReference>
<gene>
    <name evidence="1" type="ORF">Vretifemale_10322</name>
</gene>
<feature type="non-terminal residue" evidence="1">
    <location>
        <position position="1"/>
    </location>
</feature>
<accession>A0A8J4CM82</accession>
<organism evidence="1 2">
    <name type="scientific">Volvox reticuliferus</name>
    <dbReference type="NCBI Taxonomy" id="1737510"/>
    <lineage>
        <taxon>Eukaryota</taxon>
        <taxon>Viridiplantae</taxon>
        <taxon>Chlorophyta</taxon>
        <taxon>core chlorophytes</taxon>
        <taxon>Chlorophyceae</taxon>
        <taxon>CS clade</taxon>
        <taxon>Chlamydomonadales</taxon>
        <taxon>Volvocaceae</taxon>
        <taxon>Volvox</taxon>
    </lineage>
</organism>
<name>A0A8J4CM82_9CHLO</name>
<keyword evidence="2" id="KW-1185">Reference proteome</keyword>
<protein>
    <submittedName>
        <fullName evidence="1">Uncharacterized protein</fullName>
    </submittedName>
</protein>
<evidence type="ECO:0000313" key="1">
    <source>
        <dbReference type="EMBL" id="GIL81281.1"/>
    </source>
</evidence>